<dbReference type="EMBL" id="JARJLR010000238">
    <property type="protein sequence ID" value="MDF3842850.1"/>
    <property type="molecule type" value="Genomic_DNA"/>
</dbReference>
<evidence type="ECO:0000313" key="1">
    <source>
        <dbReference type="EMBL" id="MDF3842850.1"/>
    </source>
</evidence>
<protein>
    <submittedName>
        <fullName evidence="1">Beta-ketoacyl-ACP synthase II</fullName>
    </submittedName>
</protein>
<dbReference type="GO" id="GO:0016746">
    <property type="term" value="F:acyltransferase activity"/>
    <property type="evidence" value="ECO:0007669"/>
    <property type="project" value="InterPro"/>
</dbReference>
<dbReference type="Proteomes" id="UP001220662">
    <property type="component" value="Unassembled WGS sequence"/>
</dbReference>
<name>A0AAW6P5L4_9PSED</name>
<comment type="caution">
    <text evidence="1">The sequence shown here is derived from an EMBL/GenBank/DDBJ whole genome shotgun (WGS) entry which is preliminary data.</text>
</comment>
<dbReference type="InterPro" id="IPR016039">
    <property type="entry name" value="Thiolase-like"/>
</dbReference>
<reference evidence="1" key="1">
    <citation type="submission" date="2023-03" db="EMBL/GenBank/DDBJ databases">
        <title>Draft assemblies of triclosan tolerant bacteria isolated from returned activated sludge.</title>
        <authorList>
            <person name="Van Hamelsveld S."/>
        </authorList>
    </citation>
    <scope>NUCLEOTIDE SEQUENCE</scope>
    <source>
        <strain evidence="1">GW210015_S63</strain>
    </source>
</reference>
<evidence type="ECO:0000313" key="2">
    <source>
        <dbReference type="Proteomes" id="UP001220662"/>
    </source>
</evidence>
<gene>
    <name evidence="1" type="ORF">P3W55_14125</name>
</gene>
<dbReference type="SUPFAM" id="SSF53901">
    <property type="entry name" value="Thiolase-like"/>
    <property type="match status" value="1"/>
</dbReference>
<organism evidence="1 2">
    <name type="scientific">Pseudomonas citronellolis</name>
    <dbReference type="NCBI Taxonomy" id="53408"/>
    <lineage>
        <taxon>Bacteria</taxon>
        <taxon>Pseudomonadati</taxon>
        <taxon>Pseudomonadota</taxon>
        <taxon>Gammaproteobacteria</taxon>
        <taxon>Pseudomonadales</taxon>
        <taxon>Pseudomonadaceae</taxon>
        <taxon>Pseudomonas</taxon>
    </lineage>
</organism>
<accession>A0AAW6P5L4</accession>
<proteinExistence type="predicted"/>
<feature type="non-terminal residue" evidence="1">
    <location>
        <position position="1"/>
    </location>
</feature>
<sequence length="60" mass="6268">ALRDQLAPATLNLDEPDEAAAGIDLVRGAPRALQTEYALSNGFGFGGVNASVLLRRWTGA</sequence>
<dbReference type="AlphaFoldDB" id="A0AAW6P5L4"/>
<dbReference type="Gene3D" id="3.40.47.10">
    <property type="match status" value="1"/>
</dbReference>